<dbReference type="AlphaFoldDB" id="A0A6A6QYV4"/>
<keyword evidence="1" id="KW-0472">Membrane</keyword>
<keyword evidence="3" id="KW-1185">Reference proteome</keyword>
<organism evidence="2 3">
    <name type="scientific">Lophium mytilinum</name>
    <dbReference type="NCBI Taxonomy" id="390894"/>
    <lineage>
        <taxon>Eukaryota</taxon>
        <taxon>Fungi</taxon>
        <taxon>Dikarya</taxon>
        <taxon>Ascomycota</taxon>
        <taxon>Pezizomycotina</taxon>
        <taxon>Dothideomycetes</taxon>
        <taxon>Pleosporomycetidae</taxon>
        <taxon>Mytilinidiales</taxon>
        <taxon>Mytilinidiaceae</taxon>
        <taxon>Lophium</taxon>
    </lineage>
</organism>
<proteinExistence type="predicted"/>
<feature type="transmembrane region" description="Helical" evidence="1">
    <location>
        <begin position="264"/>
        <end position="286"/>
    </location>
</feature>
<keyword evidence="1" id="KW-1133">Transmembrane helix</keyword>
<protein>
    <submittedName>
        <fullName evidence="2">Uncharacterized protein</fullName>
    </submittedName>
</protein>
<dbReference type="Proteomes" id="UP000799750">
    <property type="component" value="Unassembled WGS sequence"/>
</dbReference>
<reference evidence="2" key="1">
    <citation type="journal article" date="2020" name="Stud. Mycol.">
        <title>101 Dothideomycetes genomes: a test case for predicting lifestyles and emergence of pathogens.</title>
        <authorList>
            <person name="Haridas S."/>
            <person name="Albert R."/>
            <person name="Binder M."/>
            <person name="Bloem J."/>
            <person name="Labutti K."/>
            <person name="Salamov A."/>
            <person name="Andreopoulos B."/>
            <person name="Baker S."/>
            <person name="Barry K."/>
            <person name="Bills G."/>
            <person name="Bluhm B."/>
            <person name="Cannon C."/>
            <person name="Castanera R."/>
            <person name="Culley D."/>
            <person name="Daum C."/>
            <person name="Ezra D."/>
            <person name="Gonzalez J."/>
            <person name="Henrissat B."/>
            <person name="Kuo A."/>
            <person name="Liang C."/>
            <person name="Lipzen A."/>
            <person name="Lutzoni F."/>
            <person name="Magnuson J."/>
            <person name="Mondo S."/>
            <person name="Nolan M."/>
            <person name="Ohm R."/>
            <person name="Pangilinan J."/>
            <person name="Park H.-J."/>
            <person name="Ramirez L."/>
            <person name="Alfaro M."/>
            <person name="Sun H."/>
            <person name="Tritt A."/>
            <person name="Yoshinaga Y."/>
            <person name="Zwiers L.-H."/>
            <person name="Turgeon B."/>
            <person name="Goodwin S."/>
            <person name="Spatafora J."/>
            <person name="Crous P."/>
            <person name="Grigoriev I."/>
        </authorList>
    </citation>
    <scope>NUCLEOTIDE SEQUENCE</scope>
    <source>
        <strain evidence="2">CBS 269.34</strain>
    </source>
</reference>
<dbReference type="EMBL" id="MU004188">
    <property type="protein sequence ID" value="KAF2496257.1"/>
    <property type="molecule type" value="Genomic_DNA"/>
</dbReference>
<dbReference type="OrthoDB" id="5412936at2759"/>
<name>A0A6A6QYV4_9PEZI</name>
<sequence>MADEARAVLAHLLVTVQDPKSRHYEKYAAWLQGSPGIEEFMFGCLRPAVVRWIEGGRSASIDSLKTIGGDIRGKGIYLHGILGLDRFTRKYIGQSTDLALRVYKQHMYFRYRRDHPSLHYFAVQRSSFDIFSILAVVPNPPSTPTPPQASNFHDRPDLLLNILEMWVCLLFRSLPVASLHTYLPPGSLVSMGPPESLNVALPLDQGVEMAEREMVDLKAVRDPLLREWFKLDEGEVAVVGATAATARRGGGGVQRRARGGRGDFAALPGTALLVMGAVVLLGIMVAGSGRGTRR</sequence>
<gene>
    <name evidence="2" type="ORF">BU16DRAFT_581639</name>
</gene>
<evidence type="ECO:0000313" key="2">
    <source>
        <dbReference type="EMBL" id="KAF2496257.1"/>
    </source>
</evidence>
<evidence type="ECO:0000256" key="1">
    <source>
        <dbReference type="SAM" id="Phobius"/>
    </source>
</evidence>
<keyword evidence="1" id="KW-0812">Transmembrane</keyword>
<evidence type="ECO:0000313" key="3">
    <source>
        <dbReference type="Proteomes" id="UP000799750"/>
    </source>
</evidence>
<accession>A0A6A6QYV4</accession>